<dbReference type="AlphaFoldDB" id="A0A4U3B8J8"/>
<protein>
    <submittedName>
        <fullName evidence="3">Uncharacterized protein</fullName>
    </submittedName>
</protein>
<dbReference type="Proteomes" id="UP000305222">
    <property type="component" value="Unassembled WGS sequence"/>
</dbReference>
<reference evidence="4 5" key="1">
    <citation type="journal article" date="2019" name="Environ. Microbiol.">
        <title>An active ?-lactamase is a part of an orchestrated cell wall stress resistance network of Bacillus subtilis and related rhizosphere species.</title>
        <authorList>
            <person name="Bucher T."/>
            <person name="Keren-Paz A."/>
            <person name="Hausser J."/>
            <person name="Olender T."/>
            <person name="Cytryn E."/>
            <person name="Kolodkin-Gal I."/>
        </authorList>
    </citation>
    <scope>NUCLEOTIDE SEQUENCE [LARGE SCALE GENOMIC DNA]</scope>
    <source>
        <strain evidence="3 4">I5</strain>
        <strain evidence="2 5">I71</strain>
    </source>
</reference>
<dbReference type="InterPro" id="IPR011690">
    <property type="entry name" value="P_starv_induced_PsiF"/>
</dbReference>
<dbReference type="Pfam" id="PF07769">
    <property type="entry name" value="PsiF_repeat"/>
    <property type="match status" value="1"/>
</dbReference>
<evidence type="ECO:0000256" key="1">
    <source>
        <dbReference type="SAM" id="MobiDB-lite"/>
    </source>
</evidence>
<evidence type="ECO:0000313" key="2">
    <source>
        <dbReference type="EMBL" id="TKH11414.1"/>
    </source>
</evidence>
<accession>A0A4U3B8J8</accession>
<comment type="caution">
    <text evidence="3">The sequence shown here is derived from an EMBL/GenBank/DDBJ whole genome shotgun (WGS) entry which is preliminary data.</text>
</comment>
<feature type="region of interest" description="Disordered" evidence="1">
    <location>
        <begin position="1"/>
        <end position="20"/>
    </location>
</feature>
<sequence length="20" mass="2253">MVSCNVAAKHRESHGDERRA</sequence>
<evidence type="ECO:0000313" key="3">
    <source>
        <dbReference type="EMBL" id="TKI97637.1"/>
    </source>
</evidence>
<feature type="compositionally biased region" description="Basic and acidic residues" evidence="1">
    <location>
        <begin position="9"/>
        <end position="20"/>
    </location>
</feature>
<evidence type="ECO:0000313" key="5">
    <source>
        <dbReference type="Proteomes" id="UP000306037"/>
    </source>
</evidence>
<gene>
    <name evidence="2" type="ORF">FC694_23860</name>
    <name evidence="3" type="ORF">FC699_06970</name>
</gene>
<dbReference type="EMBL" id="SZOM01000245">
    <property type="protein sequence ID" value="TKH11414.1"/>
    <property type="molecule type" value="Genomic_DNA"/>
</dbReference>
<dbReference type="Proteomes" id="UP000306037">
    <property type="component" value="Unassembled WGS sequence"/>
</dbReference>
<dbReference type="EMBL" id="SZON01000201">
    <property type="protein sequence ID" value="TKI97637.1"/>
    <property type="molecule type" value="Genomic_DNA"/>
</dbReference>
<proteinExistence type="predicted"/>
<name>A0A4U3B8J8_9BACI</name>
<organism evidence="3 4">
    <name type="scientific">Bacillus wiedmannii</name>
    <dbReference type="NCBI Taxonomy" id="1890302"/>
    <lineage>
        <taxon>Bacteria</taxon>
        <taxon>Bacillati</taxon>
        <taxon>Bacillota</taxon>
        <taxon>Bacilli</taxon>
        <taxon>Bacillales</taxon>
        <taxon>Bacillaceae</taxon>
        <taxon>Bacillus</taxon>
        <taxon>Bacillus cereus group</taxon>
    </lineage>
</organism>
<evidence type="ECO:0000313" key="4">
    <source>
        <dbReference type="Proteomes" id="UP000305222"/>
    </source>
</evidence>